<dbReference type="GO" id="GO:0031390">
    <property type="term" value="C:Ctf18 RFC-like complex"/>
    <property type="evidence" value="ECO:0007669"/>
    <property type="project" value="InterPro"/>
</dbReference>
<evidence type="ECO:0000256" key="1">
    <source>
        <dbReference type="ARBA" id="ARBA00004123"/>
    </source>
</evidence>
<dbReference type="GO" id="GO:0006260">
    <property type="term" value="P:DNA replication"/>
    <property type="evidence" value="ECO:0007669"/>
    <property type="project" value="UniProtKB-KW"/>
</dbReference>
<comment type="similarity">
    <text evidence="6">Belongs to the CTF8 family.</text>
</comment>
<dbReference type="PANTHER" id="PTHR28605">
    <property type="entry name" value="CTF8, CHROMOSOME TRANSMISSION FIDELITY FACTOR 8 HOMOLOG (S. CEREVISIAE)"/>
    <property type="match status" value="1"/>
</dbReference>
<dbReference type="InterPro" id="IPR018607">
    <property type="entry name" value="Ctf8"/>
</dbReference>
<evidence type="ECO:0000256" key="2">
    <source>
        <dbReference type="ARBA" id="ARBA00022705"/>
    </source>
</evidence>
<dbReference type="STRING" id="101091.A0A1C7N7X4"/>
<dbReference type="GO" id="GO:0003677">
    <property type="term" value="F:DNA binding"/>
    <property type="evidence" value="ECO:0007669"/>
    <property type="project" value="UniProtKB-KW"/>
</dbReference>
<dbReference type="Pfam" id="PF09696">
    <property type="entry name" value="Ctf8"/>
    <property type="match status" value="1"/>
</dbReference>
<keyword evidence="8" id="KW-1185">Reference proteome</keyword>
<proteinExistence type="inferred from homology"/>
<keyword evidence="5" id="KW-0131">Cell cycle</keyword>
<keyword evidence="2" id="KW-0235">DNA replication</keyword>
<keyword evidence="3" id="KW-0238">DNA-binding</keyword>
<comment type="subcellular location">
    <subcellularLocation>
        <location evidence="1">Nucleus</location>
    </subcellularLocation>
</comment>
<dbReference type="InParanoid" id="A0A1C7N7X4"/>
<gene>
    <name evidence="7" type="primary">CHTF8</name>
    <name evidence="7" type="ORF">A0J61_06876</name>
</gene>
<dbReference type="PANTHER" id="PTHR28605:SF1">
    <property type="entry name" value="CHROMOSOME TRANSMISSION FIDELITY FACTOR 8"/>
    <property type="match status" value="1"/>
</dbReference>
<evidence type="ECO:0000256" key="4">
    <source>
        <dbReference type="ARBA" id="ARBA00023242"/>
    </source>
</evidence>
<protein>
    <submittedName>
        <fullName evidence="7">Chromosome transmission fidelity protein 8</fullName>
    </submittedName>
</protein>
<comment type="caution">
    <text evidence="7">The sequence shown here is derived from an EMBL/GenBank/DDBJ whole genome shotgun (WGS) entry which is preliminary data.</text>
</comment>
<dbReference type="Proteomes" id="UP000093000">
    <property type="component" value="Unassembled WGS sequence"/>
</dbReference>
<organism evidence="7 8">
    <name type="scientific">Choanephora cucurbitarum</name>
    <dbReference type="NCBI Taxonomy" id="101091"/>
    <lineage>
        <taxon>Eukaryota</taxon>
        <taxon>Fungi</taxon>
        <taxon>Fungi incertae sedis</taxon>
        <taxon>Mucoromycota</taxon>
        <taxon>Mucoromycotina</taxon>
        <taxon>Mucoromycetes</taxon>
        <taxon>Mucorales</taxon>
        <taxon>Mucorineae</taxon>
        <taxon>Choanephoraceae</taxon>
        <taxon>Choanephoroideae</taxon>
        <taxon>Choanephora</taxon>
    </lineage>
</organism>
<sequence length="121" mass="13286">MVNIVIRPYNSSSRKEELVCLEFQGSFDSGDATELSGLEVGDLTLEGDSAVLITGHHRLVGKKAKLPKPLAVIHKRQKEADSMEEGTSYEVVTILKEKYLFASRPGLIVQESLRGLTKTGK</sequence>
<evidence type="ECO:0000256" key="3">
    <source>
        <dbReference type="ARBA" id="ARBA00023125"/>
    </source>
</evidence>
<dbReference type="OrthoDB" id="121932at2759"/>
<dbReference type="GO" id="GO:0007064">
    <property type="term" value="P:mitotic sister chromatid cohesion"/>
    <property type="evidence" value="ECO:0007669"/>
    <property type="project" value="InterPro"/>
</dbReference>
<evidence type="ECO:0000256" key="5">
    <source>
        <dbReference type="ARBA" id="ARBA00023306"/>
    </source>
</evidence>
<keyword evidence="4" id="KW-0539">Nucleus</keyword>
<name>A0A1C7N7X4_9FUNG</name>
<dbReference type="EMBL" id="LUGH01000436">
    <property type="protein sequence ID" value="OBZ85078.1"/>
    <property type="molecule type" value="Genomic_DNA"/>
</dbReference>
<evidence type="ECO:0000313" key="8">
    <source>
        <dbReference type="Proteomes" id="UP000093000"/>
    </source>
</evidence>
<dbReference type="AlphaFoldDB" id="A0A1C7N7X4"/>
<reference evidence="7 8" key="1">
    <citation type="submission" date="2016-03" db="EMBL/GenBank/DDBJ databases">
        <title>Choanephora cucurbitarum.</title>
        <authorList>
            <person name="Min B."/>
            <person name="Park H."/>
            <person name="Park J.-H."/>
            <person name="Shin H.-D."/>
            <person name="Choi I.-G."/>
        </authorList>
    </citation>
    <scope>NUCLEOTIDE SEQUENCE [LARGE SCALE GENOMIC DNA]</scope>
    <source>
        <strain evidence="7 8">KUS-F28377</strain>
    </source>
</reference>
<accession>A0A1C7N7X4</accession>
<evidence type="ECO:0000313" key="7">
    <source>
        <dbReference type="EMBL" id="OBZ85078.1"/>
    </source>
</evidence>
<evidence type="ECO:0000256" key="6">
    <source>
        <dbReference type="ARBA" id="ARBA00038447"/>
    </source>
</evidence>